<proteinExistence type="predicted"/>
<dbReference type="InterPro" id="IPR010982">
    <property type="entry name" value="Lambda_DNA-bd_dom_sf"/>
</dbReference>
<dbReference type="PANTHER" id="PTHR46797:SF1">
    <property type="entry name" value="METHYLPHOSPHONATE SYNTHASE"/>
    <property type="match status" value="1"/>
</dbReference>
<feature type="domain" description="HTH cro/C1-type" evidence="2">
    <location>
        <begin position="27"/>
        <end position="81"/>
    </location>
</feature>
<evidence type="ECO:0000259" key="2">
    <source>
        <dbReference type="PROSITE" id="PS50943"/>
    </source>
</evidence>
<evidence type="ECO:0000313" key="3">
    <source>
        <dbReference type="EMBL" id="TLU74035.1"/>
    </source>
</evidence>
<dbReference type="EMBL" id="VCDI01000001">
    <property type="protein sequence ID" value="TLU74035.1"/>
    <property type="molecule type" value="Genomic_DNA"/>
</dbReference>
<evidence type="ECO:0000256" key="1">
    <source>
        <dbReference type="ARBA" id="ARBA00023125"/>
    </source>
</evidence>
<dbReference type="PROSITE" id="PS50943">
    <property type="entry name" value="HTH_CROC1"/>
    <property type="match status" value="1"/>
</dbReference>
<comment type="caution">
    <text evidence="3">The sequence shown here is derived from an EMBL/GenBank/DDBJ whole genome shotgun (WGS) entry which is preliminary data.</text>
</comment>
<dbReference type="CDD" id="cd00093">
    <property type="entry name" value="HTH_XRE"/>
    <property type="match status" value="1"/>
</dbReference>
<dbReference type="RefSeq" id="WP_138324288.1">
    <property type="nucleotide sequence ID" value="NZ_VCDI01000001.1"/>
</dbReference>
<name>A0A5R9J8W9_9PROT</name>
<dbReference type="Pfam" id="PF01381">
    <property type="entry name" value="HTH_3"/>
    <property type="match status" value="1"/>
</dbReference>
<dbReference type="Gene3D" id="1.10.260.40">
    <property type="entry name" value="lambda repressor-like DNA-binding domains"/>
    <property type="match status" value="1"/>
</dbReference>
<dbReference type="GO" id="GO:0003677">
    <property type="term" value="F:DNA binding"/>
    <property type="evidence" value="ECO:0007669"/>
    <property type="project" value="UniProtKB-KW"/>
</dbReference>
<dbReference type="AlphaFoldDB" id="A0A5R9J8W9"/>
<dbReference type="OrthoDB" id="9814751at2"/>
<dbReference type="GO" id="GO:0005829">
    <property type="term" value="C:cytosol"/>
    <property type="evidence" value="ECO:0007669"/>
    <property type="project" value="TreeGrafter"/>
</dbReference>
<gene>
    <name evidence="3" type="ORF">FE263_02125</name>
</gene>
<dbReference type="InterPro" id="IPR050807">
    <property type="entry name" value="TransReg_Diox_bact_type"/>
</dbReference>
<sequence length="139" mass="14848">MPPLSPPDLPPEPAPAVQSGLAIGSRIRILRRARGLTQDTLAMSTGVSRSAVAQWETGRAGQMGSKLRRIAEALGVSVSMLKEGWEGLATDSVLSSEEMTLLRLFRACSTEDRGVLMHVAQKLSTGPGLEHESEARRSA</sequence>
<dbReference type="SMART" id="SM00530">
    <property type="entry name" value="HTH_XRE"/>
    <property type="match status" value="1"/>
</dbReference>
<dbReference type="PANTHER" id="PTHR46797">
    <property type="entry name" value="HTH-TYPE TRANSCRIPTIONAL REGULATOR"/>
    <property type="match status" value="1"/>
</dbReference>
<protein>
    <submittedName>
        <fullName evidence="3">Helix-turn-helix domain-containing protein</fullName>
    </submittedName>
</protein>
<dbReference type="SUPFAM" id="SSF47413">
    <property type="entry name" value="lambda repressor-like DNA-binding domains"/>
    <property type="match status" value="1"/>
</dbReference>
<dbReference type="GO" id="GO:0003700">
    <property type="term" value="F:DNA-binding transcription factor activity"/>
    <property type="evidence" value="ECO:0007669"/>
    <property type="project" value="TreeGrafter"/>
</dbReference>
<evidence type="ECO:0000313" key="4">
    <source>
        <dbReference type="Proteomes" id="UP000305654"/>
    </source>
</evidence>
<reference evidence="3 4" key="1">
    <citation type="submission" date="2019-05" db="EMBL/GenBank/DDBJ databases">
        <authorList>
            <person name="Pankratov T."/>
            <person name="Grouzdev D."/>
        </authorList>
    </citation>
    <scope>NUCLEOTIDE SEQUENCE [LARGE SCALE GENOMIC DNA]</scope>
    <source>
        <strain evidence="3 4">KEBCLARHB70R</strain>
    </source>
</reference>
<dbReference type="InterPro" id="IPR001387">
    <property type="entry name" value="Cro/C1-type_HTH"/>
</dbReference>
<organism evidence="3 4">
    <name type="scientific">Lichenicoccus roseus</name>
    <dbReference type="NCBI Taxonomy" id="2683649"/>
    <lineage>
        <taxon>Bacteria</taxon>
        <taxon>Pseudomonadati</taxon>
        <taxon>Pseudomonadota</taxon>
        <taxon>Alphaproteobacteria</taxon>
        <taxon>Acetobacterales</taxon>
        <taxon>Acetobacteraceae</taxon>
        <taxon>Lichenicoccus</taxon>
    </lineage>
</organism>
<dbReference type="Proteomes" id="UP000305654">
    <property type="component" value="Unassembled WGS sequence"/>
</dbReference>
<keyword evidence="4" id="KW-1185">Reference proteome</keyword>
<keyword evidence="1" id="KW-0238">DNA-binding</keyword>
<accession>A0A5R9J8W9</accession>